<dbReference type="GO" id="GO:0000027">
    <property type="term" value="P:ribosomal large subunit assembly"/>
    <property type="evidence" value="ECO:0007669"/>
    <property type="project" value="TreeGrafter"/>
</dbReference>
<feature type="region of interest" description="Disordered" evidence="3">
    <location>
        <begin position="1"/>
        <end position="30"/>
    </location>
</feature>
<evidence type="ECO:0008006" key="6">
    <source>
        <dbReference type="Google" id="ProtNLM"/>
    </source>
</evidence>
<keyword evidence="5" id="KW-1185">Reference proteome</keyword>
<comment type="caution">
    <text evidence="4">The sequence shown here is derived from an EMBL/GenBank/DDBJ whole genome shotgun (WGS) entry which is preliminary data.</text>
</comment>
<gene>
    <name evidence="4" type="ORF">Dsin_002432</name>
</gene>
<dbReference type="GO" id="GO:0005524">
    <property type="term" value="F:ATP binding"/>
    <property type="evidence" value="ECO:0007669"/>
    <property type="project" value="UniProtKB-KW"/>
</dbReference>
<name>A0AAE0B679_9ROSI</name>
<reference evidence="4" key="1">
    <citation type="journal article" date="2023" name="Plant J.">
        <title>Genome sequences and population genomics provide insights into the demographic history, inbreeding, and mutation load of two 'living fossil' tree species of Dipteronia.</title>
        <authorList>
            <person name="Feng Y."/>
            <person name="Comes H.P."/>
            <person name="Chen J."/>
            <person name="Zhu S."/>
            <person name="Lu R."/>
            <person name="Zhang X."/>
            <person name="Li P."/>
            <person name="Qiu J."/>
            <person name="Olsen K.M."/>
            <person name="Qiu Y."/>
        </authorList>
    </citation>
    <scope>NUCLEOTIDE SEQUENCE</scope>
    <source>
        <strain evidence="4">NBL</strain>
    </source>
</reference>
<dbReference type="EMBL" id="JANJYJ010000001">
    <property type="protein sequence ID" value="KAK3230551.1"/>
    <property type="molecule type" value="Genomic_DNA"/>
</dbReference>
<accession>A0AAE0B679</accession>
<evidence type="ECO:0000313" key="4">
    <source>
        <dbReference type="EMBL" id="KAK3230551.1"/>
    </source>
</evidence>
<dbReference type="GO" id="GO:0000055">
    <property type="term" value="P:ribosomal large subunit export from nucleus"/>
    <property type="evidence" value="ECO:0007669"/>
    <property type="project" value="TreeGrafter"/>
</dbReference>
<feature type="compositionally biased region" description="Polar residues" evidence="3">
    <location>
        <begin position="1"/>
        <end position="13"/>
    </location>
</feature>
<keyword evidence="1" id="KW-0547">Nucleotide-binding</keyword>
<keyword evidence="2" id="KW-0067">ATP-binding</keyword>
<dbReference type="PANTHER" id="PTHR48103:SF2">
    <property type="entry name" value="MIDASIN"/>
    <property type="match status" value="1"/>
</dbReference>
<protein>
    <recommendedName>
        <fullName evidence="6">Midasin</fullName>
    </recommendedName>
</protein>
<dbReference type="AlphaFoldDB" id="A0AAE0B679"/>
<proteinExistence type="predicted"/>
<organism evidence="4 5">
    <name type="scientific">Dipteronia sinensis</name>
    <dbReference type="NCBI Taxonomy" id="43782"/>
    <lineage>
        <taxon>Eukaryota</taxon>
        <taxon>Viridiplantae</taxon>
        <taxon>Streptophyta</taxon>
        <taxon>Embryophyta</taxon>
        <taxon>Tracheophyta</taxon>
        <taxon>Spermatophyta</taxon>
        <taxon>Magnoliopsida</taxon>
        <taxon>eudicotyledons</taxon>
        <taxon>Gunneridae</taxon>
        <taxon>Pentapetalae</taxon>
        <taxon>rosids</taxon>
        <taxon>malvids</taxon>
        <taxon>Sapindales</taxon>
        <taxon>Sapindaceae</taxon>
        <taxon>Hippocastanoideae</taxon>
        <taxon>Acereae</taxon>
        <taxon>Dipteronia</taxon>
    </lineage>
</organism>
<sequence length="199" mass="22348">MEQQVQISNNSPIDESPEVHRDDDDGAQGSLSESLVSLKKNYLNVCQLSKLSVSDNKHRNALELGVSDDLRDDASALWRTYELQTKRLSQELAEQLLLVKEPTLASKLQGEYKTGERINMKKVIPYIASHYRKDKIWLRRTKPNKHDYQVGIAVDDSLSMSESGCRDVAIEALVIVCRAMAQLEMGNLSVVSFGKKGNI</sequence>
<evidence type="ECO:0000256" key="3">
    <source>
        <dbReference type="SAM" id="MobiDB-lite"/>
    </source>
</evidence>
<dbReference type="PANTHER" id="PTHR48103">
    <property type="entry name" value="MIDASIN-RELATED"/>
    <property type="match status" value="1"/>
</dbReference>
<dbReference type="Proteomes" id="UP001281410">
    <property type="component" value="Unassembled WGS sequence"/>
</dbReference>
<evidence type="ECO:0000256" key="1">
    <source>
        <dbReference type="ARBA" id="ARBA00022741"/>
    </source>
</evidence>
<evidence type="ECO:0000313" key="5">
    <source>
        <dbReference type="Proteomes" id="UP001281410"/>
    </source>
</evidence>
<dbReference type="GO" id="GO:0005634">
    <property type="term" value="C:nucleus"/>
    <property type="evidence" value="ECO:0007669"/>
    <property type="project" value="TreeGrafter"/>
</dbReference>
<evidence type="ECO:0000256" key="2">
    <source>
        <dbReference type="ARBA" id="ARBA00022840"/>
    </source>
</evidence>
<dbReference type="GO" id="GO:0030687">
    <property type="term" value="C:preribosome, large subunit precursor"/>
    <property type="evidence" value="ECO:0007669"/>
    <property type="project" value="TreeGrafter"/>
</dbReference>